<evidence type="ECO:0000313" key="2">
    <source>
        <dbReference type="Proteomes" id="UP000218022"/>
    </source>
</evidence>
<protein>
    <submittedName>
        <fullName evidence="1">Uncharacterized protein</fullName>
    </submittedName>
</protein>
<sequence length="74" mass="8091">MAPESVGGSGGIGDAWQRAAAMRGSVYALSNAHRDMRSVRTATWDGWEDAASLRRIGRTRYERYAMKGECGVEP</sequence>
<gene>
    <name evidence="1" type="ORF">BWP39_27140</name>
</gene>
<accession>A0A2A4ER83</accession>
<organism evidence="1 2">
    <name type="scientific">Paraburkholderia acidicola</name>
    <dbReference type="NCBI Taxonomy" id="1912599"/>
    <lineage>
        <taxon>Bacteria</taxon>
        <taxon>Pseudomonadati</taxon>
        <taxon>Pseudomonadota</taxon>
        <taxon>Betaproteobacteria</taxon>
        <taxon>Burkholderiales</taxon>
        <taxon>Burkholderiaceae</taxon>
        <taxon>Paraburkholderia</taxon>
    </lineage>
</organism>
<reference evidence="1 2" key="1">
    <citation type="submission" date="2017-01" db="EMBL/GenBank/DDBJ databases">
        <title>Whole-Genome Shotgun Sequencing of Two beta-Proteobacterial Species in Search of the Bulgecin Biosynthetic Cluster.</title>
        <authorList>
            <person name="Horsman M.E."/>
            <person name="Marous D.R."/>
            <person name="Li R."/>
            <person name="Oliver R.A."/>
            <person name="Byun B."/>
            <person name="Emrich S.J."/>
            <person name="Boggess B."/>
            <person name="Townsend C.A."/>
            <person name="Mobashery S."/>
        </authorList>
    </citation>
    <scope>NUCLEOTIDE SEQUENCE [LARGE SCALE GENOMIC DNA]</scope>
    <source>
        <strain evidence="1 2">ATCC 31363</strain>
    </source>
</reference>
<evidence type="ECO:0000313" key="1">
    <source>
        <dbReference type="EMBL" id="PCE23355.1"/>
    </source>
</evidence>
<proteinExistence type="predicted"/>
<dbReference type="AlphaFoldDB" id="A0A2A4ER83"/>
<comment type="caution">
    <text evidence="1">The sequence shown here is derived from an EMBL/GenBank/DDBJ whole genome shotgun (WGS) entry which is preliminary data.</text>
</comment>
<name>A0A2A4ER83_9BURK</name>
<dbReference type="Proteomes" id="UP000218022">
    <property type="component" value="Unassembled WGS sequence"/>
</dbReference>
<dbReference type="EMBL" id="MTZV01000006">
    <property type="protein sequence ID" value="PCE23355.1"/>
    <property type="molecule type" value="Genomic_DNA"/>
</dbReference>